<comment type="caution">
    <text evidence="1">The sequence shown here is derived from an EMBL/GenBank/DDBJ whole genome shotgun (WGS) entry which is preliminary data.</text>
</comment>
<proteinExistence type="predicted"/>
<dbReference type="EMBL" id="JAVEPI010000003">
    <property type="protein sequence ID" value="KAK1442932.1"/>
    <property type="molecule type" value="Genomic_DNA"/>
</dbReference>
<name>A0AAD8LR70_BABGI</name>
<organism evidence="1 2">
    <name type="scientific">Babesia gibsoni</name>
    <dbReference type="NCBI Taxonomy" id="33632"/>
    <lineage>
        <taxon>Eukaryota</taxon>
        <taxon>Sar</taxon>
        <taxon>Alveolata</taxon>
        <taxon>Apicomplexa</taxon>
        <taxon>Aconoidasida</taxon>
        <taxon>Piroplasmida</taxon>
        <taxon>Babesiidae</taxon>
        <taxon>Babesia</taxon>
    </lineage>
</organism>
<dbReference type="AlphaFoldDB" id="A0AAD8LR70"/>
<accession>A0AAD8LR70</accession>
<reference evidence="1" key="1">
    <citation type="submission" date="2023-08" db="EMBL/GenBank/DDBJ databases">
        <title>Draft sequence of the Babesia gibsoni genome.</title>
        <authorList>
            <person name="Yamagishi J.Y."/>
            <person name="Xuan X.X."/>
        </authorList>
    </citation>
    <scope>NUCLEOTIDE SEQUENCE</scope>
    <source>
        <strain evidence="1">Azabu</strain>
    </source>
</reference>
<protein>
    <submittedName>
        <fullName evidence="1">Uncharacterized protein</fullName>
    </submittedName>
</protein>
<evidence type="ECO:0000313" key="2">
    <source>
        <dbReference type="Proteomes" id="UP001230268"/>
    </source>
</evidence>
<gene>
    <name evidence="1" type="ORF">BgAZ_304500</name>
</gene>
<evidence type="ECO:0000313" key="1">
    <source>
        <dbReference type="EMBL" id="KAK1442932.1"/>
    </source>
</evidence>
<dbReference type="Proteomes" id="UP001230268">
    <property type="component" value="Unassembled WGS sequence"/>
</dbReference>
<sequence length="802" mass="93264">MDWRSIGASFTPALEEKKDHVPAPTQSFVFSAKDDDRHPPKYERWQYIVGIVKEDQDLVLEKLQEATPYYTRHNARDHVMAISDNGYATKRYYACVDVADEAEVNKERVKSFKNLSLNPRDIPSVDLWLKYIKAKGDELIIKLQNNQHDIPEWMLPRLTKNQDMKVISQSCELLHKMSNIYKHSMKVEWRGKQDMSGIAFIFTIFLFYKKLIVPDFEEALDAVKWMKTWSNDYIRINELRHEIPVDVHQEVSIEPVYWNYVSSVLMAAKMVHGRFMKVITFFFNHLTIQLERNRESKEKIQKCIIILLTECLIPHLLMAGYTDVAVNLVRNWLAVNLYKDNRCSNFGNLGKHFLLYDLASLQGVDSANKNVFMDLCDVVDGLVAAGDYSETEVDMCRIKPISVEELPVKAIRFDGDNLKELHFRLLELFGSQSLNRLSSNSRWYNFSKAFFVKSESSRRFLTLMLLHSLIAMPKTKILYHLLMDECSSNEISKKVLQLNMDNPGLWKSYAMLEKDQKKAKVIYNDAIGVFPHHVPLLLGSFMNSMECSPENVDKPLEELREVTESMYIDSEDEYKEADDRYEEEFECMMPSRRCAEAVLYTVTEKNNLSEKRHLSRWKALVAVLKEYEACLVLKVICNWVPVKQGHRLAEHIVKLYGNNEEIVATYVKYAIGRASKSWIKHIIADYTIQSRLSIATRHLECFTRYAEDTLFDWSSTRLMLLCRVDDTGEILTSIFEDPMPFRVPHVRALLYILGRARTKYNPVELVTQNCPASKALWLKLTEHLPTSSTVMEEEMRAYGINI</sequence>
<keyword evidence="2" id="KW-1185">Reference proteome</keyword>